<dbReference type="Gene3D" id="3.40.50.1820">
    <property type="entry name" value="alpha/beta hydrolase"/>
    <property type="match status" value="1"/>
</dbReference>
<evidence type="ECO:0000313" key="3">
    <source>
        <dbReference type="Proteomes" id="UP000199073"/>
    </source>
</evidence>
<dbReference type="Proteomes" id="UP000199073">
    <property type="component" value="Unassembled WGS sequence"/>
</dbReference>
<proteinExistence type="predicted"/>
<dbReference type="InterPro" id="IPR029058">
    <property type="entry name" value="AB_hydrolase_fold"/>
</dbReference>
<dbReference type="STRING" id="91360.SAMN05660330_02148"/>
<evidence type="ECO:0000313" key="2">
    <source>
        <dbReference type="EMBL" id="SDP22734.1"/>
    </source>
</evidence>
<dbReference type="InterPro" id="IPR000073">
    <property type="entry name" value="AB_hydrolase_1"/>
</dbReference>
<evidence type="ECO:0000259" key="1">
    <source>
        <dbReference type="Pfam" id="PF12697"/>
    </source>
</evidence>
<accession>A0A1H0QZP8</accession>
<dbReference type="OrthoDB" id="8476759at2"/>
<dbReference type="Pfam" id="PF12697">
    <property type="entry name" value="Abhydrolase_6"/>
    <property type="match status" value="1"/>
</dbReference>
<name>A0A1H0QZP8_9BACT</name>
<keyword evidence="3" id="KW-1185">Reference proteome</keyword>
<reference evidence="2 3" key="1">
    <citation type="submission" date="2016-10" db="EMBL/GenBank/DDBJ databases">
        <authorList>
            <person name="de Groot N.N."/>
        </authorList>
    </citation>
    <scope>NUCLEOTIDE SEQUENCE [LARGE SCALE GENOMIC DNA]</scope>
    <source>
        <strain evidence="2 3">DSM 12130</strain>
    </source>
</reference>
<dbReference type="EMBL" id="FNJI01000013">
    <property type="protein sequence ID" value="SDP22734.1"/>
    <property type="molecule type" value="Genomic_DNA"/>
</dbReference>
<feature type="domain" description="AB hydrolase-1" evidence="1">
    <location>
        <begin position="47"/>
        <end position="167"/>
    </location>
</feature>
<dbReference type="AlphaFoldDB" id="A0A1H0QZP8"/>
<organism evidence="2 3">
    <name type="scientific">Desulforhopalus singaporensis</name>
    <dbReference type="NCBI Taxonomy" id="91360"/>
    <lineage>
        <taxon>Bacteria</taxon>
        <taxon>Pseudomonadati</taxon>
        <taxon>Thermodesulfobacteriota</taxon>
        <taxon>Desulfobulbia</taxon>
        <taxon>Desulfobulbales</taxon>
        <taxon>Desulfocapsaceae</taxon>
        <taxon>Desulforhopalus</taxon>
    </lineage>
</organism>
<gene>
    <name evidence="2" type="ORF">SAMN05660330_02148</name>
</gene>
<protein>
    <recommendedName>
        <fullName evidence="1">AB hydrolase-1 domain-containing protein</fullName>
    </recommendedName>
</protein>
<sequence>MKIEDIKTQGEVWTEYYDAFGYFSPDNVRPLCEPRRMVHGRGSDKAVILVHGLTDAPYAMMAVGDHFHRALGYDVYLPLLHCHGLQDPAGMEEVLLAEWKNNISFALETAGRSACRVAIGGLSTGGALAFHFAAVDPRVTGELYLFSGAFGLYGGPANMFSDLVEQLVMLPSVDRLSNSASLVGQNPYRYSRIPIVAVRQLVRLMRENDELIAGFLKQRAFGKRIFSAWTAADTVLNIKKIEQLAKIVPDDMYCSFVIDKKEKVKHAGVVLSRPVYPLGGGDGDSPLELPNPRFGEMMAVVSRFEKNEPCNQVQTSQV</sequence>
<dbReference type="SUPFAM" id="SSF53474">
    <property type="entry name" value="alpha/beta-Hydrolases"/>
    <property type="match status" value="1"/>
</dbReference>